<dbReference type="Proteomes" id="UP000824106">
    <property type="component" value="Unassembled WGS sequence"/>
</dbReference>
<dbReference type="InterPro" id="IPR027417">
    <property type="entry name" value="P-loop_NTPase"/>
</dbReference>
<dbReference type="PANTHER" id="PTHR46406">
    <property type="entry name" value="NITRIC OXIDE-ASSOCIATED PROTEIN 1"/>
    <property type="match status" value="1"/>
</dbReference>
<dbReference type="EMBL" id="DXAZ01000042">
    <property type="protein sequence ID" value="HIZ70757.1"/>
    <property type="molecule type" value="Genomic_DNA"/>
</dbReference>
<comment type="caution">
    <text evidence="2">The sequence shown here is derived from an EMBL/GenBank/DDBJ whole genome shotgun (WGS) entry which is preliminary data.</text>
</comment>
<name>A0A9D2G1K2_9LACT</name>
<dbReference type="Pfam" id="PF01926">
    <property type="entry name" value="MMR_HSR1"/>
    <property type="match status" value="1"/>
</dbReference>
<feature type="non-terminal residue" evidence="2">
    <location>
        <position position="191"/>
    </location>
</feature>
<dbReference type="CDD" id="cd01855">
    <property type="entry name" value="YqeH"/>
    <property type="match status" value="1"/>
</dbReference>
<proteinExistence type="predicted"/>
<reference evidence="2" key="1">
    <citation type="journal article" date="2021" name="PeerJ">
        <title>Extensive microbial diversity within the chicken gut microbiome revealed by metagenomics and culture.</title>
        <authorList>
            <person name="Gilroy R."/>
            <person name="Ravi A."/>
            <person name="Getino M."/>
            <person name="Pursley I."/>
            <person name="Horton D.L."/>
            <person name="Alikhan N.F."/>
            <person name="Baker D."/>
            <person name="Gharbi K."/>
            <person name="Hall N."/>
            <person name="Watson M."/>
            <person name="Adriaenssens E.M."/>
            <person name="Foster-Nyarko E."/>
            <person name="Jarju S."/>
            <person name="Secka A."/>
            <person name="Antonio M."/>
            <person name="Oren A."/>
            <person name="Chaudhuri R.R."/>
            <person name="La Ragione R."/>
            <person name="Hildebrand F."/>
            <person name="Pallen M.J."/>
        </authorList>
    </citation>
    <scope>NUCLEOTIDE SEQUENCE</scope>
    <source>
        <strain evidence="2">CHK169-4300</strain>
    </source>
</reference>
<reference evidence="2" key="2">
    <citation type="submission" date="2021-04" db="EMBL/GenBank/DDBJ databases">
        <authorList>
            <person name="Gilroy R."/>
        </authorList>
    </citation>
    <scope>NUCLEOTIDE SEQUENCE</scope>
    <source>
        <strain evidence="2">CHK169-4300</strain>
    </source>
</reference>
<dbReference type="InterPro" id="IPR006073">
    <property type="entry name" value="GTP-bd"/>
</dbReference>
<protein>
    <submittedName>
        <fullName evidence="2">50S ribosome-binding GTPase</fullName>
    </submittedName>
</protein>
<dbReference type="PANTHER" id="PTHR46406:SF1">
    <property type="entry name" value="NITRIC OXIDE-ASSOCIATED PROTEIN 1"/>
    <property type="match status" value="1"/>
</dbReference>
<evidence type="ECO:0000313" key="3">
    <source>
        <dbReference type="Proteomes" id="UP000824106"/>
    </source>
</evidence>
<evidence type="ECO:0000313" key="2">
    <source>
        <dbReference type="EMBL" id="HIZ70757.1"/>
    </source>
</evidence>
<accession>A0A9D2G1K2</accession>
<feature type="domain" description="G" evidence="1">
    <location>
        <begin position="173"/>
        <end position="191"/>
    </location>
</feature>
<evidence type="ECO:0000259" key="1">
    <source>
        <dbReference type="Pfam" id="PF01926"/>
    </source>
</evidence>
<dbReference type="GO" id="GO:0005525">
    <property type="term" value="F:GTP binding"/>
    <property type="evidence" value="ECO:0007669"/>
    <property type="project" value="InterPro"/>
</dbReference>
<dbReference type="Gene3D" id="3.40.50.300">
    <property type="entry name" value="P-loop containing nucleotide triphosphate hydrolases"/>
    <property type="match status" value="1"/>
</dbReference>
<organism evidence="2 3">
    <name type="scientific">Candidatus Atopostipes pullistercoris</name>
    <dbReference type="NCBI Taxonomy" id="2838467"/>
    <lineage>
        <taxon>Bacteria</taxon>
        <taxon>Bacillati</taxon>
        <taxon>Bacillota</taxon>
        <taxon>Bacilli</taxon>
        <taxon>Lactobacillales</taxon>
        <taxon>Carnobacteriaceae</taxon>
        <taxon>Atopostipes</taxon>
    </lineage>
</organism>
<sequence>MNQSANDQEFYCIGCGAKLQSDEENKAGYVPSSVLKRPSAELQDIYCRRCFRLRHYNEVSDVELTDDDFLRMLNNISSKDALIVNVVDIFDFSGTLITGMQRFAGDNPLLIVGNKVDLVPNAVSHGKIRQWLTERMHEVGIRPKDVVLTSAKRSESVKELMKVIERERKGRDVYIVGATNVGKSTLINQII</sequence>
<dbReference type="InterPro" id="IPR052807">
    <property type="entry name" value="Mito_transl_resp_regulator"/>
</dbReference>
<dbReference type="AlphaFoldDB" id="A0A9D2G1K2"/>
<gene>
    <name evidence="2" type="ORF">H9808_03185</name>
</gene>
<dbReference type="SUPFAM" id="SSF52540">
    <property type="entry name" value="P-loop containing nucleoside triphosphate hydrolases"/>
    <property type="match status" value="1"/>
</dbReference>